<protein>
    <submittedName>
        <fullName evidence="1">Uncharacterized protein</fullName>
    </submittedName>
</protein>
<sequence>MNIGRQVSELPYSSMFVHIEGKTQDLCVGDSKHWMTISCRVRPRDVVQIPGTTSTSTQKRVVQRFGKDEGSISMFGEYVKLKGFDDRSIDYVQKAIGGMVFDAEMEKYAKNH</sequence>
<keyword evidence="2" id="KW-1185">Reference proteome</keyword>
<dbReference type="AlphaFoldDB" id="A0AAV4SV99"/>
<name>A0AAV4SV99_CAEEX</name>
<comment type="caution">
    <text evidence="1">The sequence shown here is derived from an EMBL/GenBank/DDBJ whole genome shotgun (WGS) entry which is preliminary data.</text>
</comment>
<accession>A0AAV4SV99</accession>
<reference evidence="1 2" key="1">
    <citation type="submission" date="2021-06" db="EMBL/GenBank/DDBJ databases">
        <title>Caerostris extrusa draft genome.</title>
        <authorList>
            <person name="Kono N."/>
            <person name="Arakawa K."/>
        </authorList>
    </citation>
    <scope>NUCLEOTIDE SEQUENCE [LARGE SCALE GENOMIC DNA]</scope>
</reference>
<evidence type="ECO:0000313" key="1">
    <source>
        <dbReference type="EMBL" id="GIY35523.1"/>
    </source>
</evidence>
<proteinExistence type="predicted"/>
<gene>
    <name evidence="1" type="ORF">CEXT_411011</name>
</gene>
<organism evidence="1 2">
    <name type="scientific">Caerostris extrusa</name>
    <name type="common">Bark spider</name>
    <name type="synonym">Caerostris bankana</name>
    <dbReference type="NCBI Taxonomy" id="172846"/>
    <lineage>
        <taxon>Eukaryota</taxon>
        <taxon>Metazoa</taxon>
        <taxon>Ecdysozoa</taxon>
        <taxon>Arthropoda</taxon>
        <taxon>Chelicerata</taxon>
        <taxon>Arachnida</taxon>
        <taxon>Araneae</taxon>
        <taxon>Araneomorphae</taxon>
        <taxon>Entelegynae</taxon>
        <taxon>Araneoidea</taxon>
        <taxon>Araneidae</taxon>
        <taxon>Caerostris</taxon>
    </lineage>
</organism>
<dbReference type="Proteomes" id="UP001054945">
    <property type="component" value="Unassembled WGS sequence"/>
</dbReference>
<dbReference type="EMBL" id="BPLR01009925">
    <property type="protein sequence ID" value="GIY35523.1"/>
    <property type="molecule type" value="Genomic_DNA"/>
</dbReference>
<evidence type="ECO:0000313" key="2">
    <source>
        <dbReference type="Proteomes" id="UP001054945"/>
    </source>
</evidence>